<dbReference type="Proteomes" id="UP000550501">
    <property type="component" value="Unassembled WGS sequence"/>
</dbReference>
<keyword evidence="2" id="KW-1185">Reference proteome</keyword>
<evidence type="ECO:0000313" key="1">
    <source>
        <dbReference type="EMBL" id="MBB2992150.1"/>
    </source>
</evidence>
<dbReference type="AlphaFoldDB" id="A0A839Q828"/>
<protein>
    <submittedName>
        <fullName evidence="1">Uncharacterized protein</fullName>
    </submittedName>
</protein>
<reference evidence="1 2" key="1">
    <citation type="submission" date="2020-08" db="EMBL/GenBank/DDBJ databases">
        <title>The Agave Microbiome: Exploring the role of microbial communities in plant adaptations to desert environments.</title>
        <authorList>
            <person name="Partida-Martinez L.P."/>
        </authorList>
    </citation>
    <scope>NUCLEOTIDE SEQUENCE [LARGE SCALE GENOMIC DNA]</scope>
    <source>
        <strain evidence="1 2">AT2.18</strain>
    </source>
</reference>
<proteinExistence type="predicted"/>
<dbReference type="RefSeq" id="WP_183470587.1">
    <property type="nucleotide sequence ID" value="NZ_JACHVU010000008.1"/>
</dbReference>
<name>A0A839Q828_MYCIR</name>
<comment type="caution">
    <text evidence="1">The sequence shown here is derived from an EMBL/GenBank/DDBJ whole genome shotgun (WGS) entry which is preliminary data.</text>
</comment>
<evidence type="ECO:0000313" key="2">
    <source>
        <dbReference type="Proteomes" id="UP000550501"/>
    </source>
</evidence>
<accession>A0A839Q828</accession>
<gene>
    <name evidence="1" type="ORF">FHR72_003646</name>
</gene>
<organism evidence="1 2">
    <name type="scientific">Mycolicibacterium iranicum</name>
    <name type="common">Mycobacterium iranicum</name>
    <dbReference type="NCBI Taxonomy" id="912594"/>
    <lineage>
        <taxon>Bacteria</taxon>
        <taxon>Bacillati</taxon>
        <taxon>Actinomycetota</taxon>
        <taxon>Actinomycetes</taxon>
        <taxon>Mycobacteriales</taxon>
        <taxon>Mycobacteriaceae</taxon>
        <taxon>Mycolicibacterium</taxon>
    </lineage>
</organism>
<sequence length="105" mass="11738">MMEIDRTEWLDAIHGHYGRVMITPVHAASEILLGVTDAERMARSINRRGRKVGDDVMSTTTATDCSDAVEELISFGFLETVFVASSSSQDKPFGWEEHVLELRIP</sequence>
<dbReference type="EMBL" id="JACHVU010000008">
    <property type="protein sequence ID" value="MBB2992150.1"/>
    <property type="molecule type" value="Genomic_DNA"/>
</dbReference>